<evidence type="ECO:0000313" key="2">
    <source>
        <dbReference type="EMBL" id="KZX12506.1"/>
    </source>
</evidence>
<reference evidence="2 3" key="1">
    <citation type="submission" date="2016-04" db="EMBL/GenBank/DDBJ databases">
        <title>Genome sequence of Methanobrevibacter curvatus DSM 11111.</title>
        <authorList>
            <person name="Poehlein A."/>
            <person name="Seedorf H."/>
            <person name="Daniel R."/>
        </authorList>
    </citation>
    <scope>NUCLEOTIDE SEQUENCE [LARGE SCALE GENOMIC DNA]</scope>
    <source>
        <strain evidence="2 3">DSM 11111</strain>
    </source>
</reference>
<evidence type="ECO:0000313" key="3">
    <source>
        <dbReference type="Proteomes" id="UP000077245"/>
    </source>
</evidence>
<dbReference type="Proteomes" id="UP000077245">
    <property type="component" value="Unassembled WGS sequence"/>
</dbReference>
<dbReference type="PANTHER" id="PTHR34825:SF1">
    <property type="entry name" value="AAA-ATPASE-LIKE DOMAIN-CONTAINING PROTEIN"/>
    <property type="match status" value="1"/>
</dbReference>
<gene>
    <name evidence="2" type="ORF">MBCUR_10430</name>
</gene>
<dbReference type="SUPFAM" id="SSF52540">
    <property type="entry name" value="P-loop containing nucleoside triphosphate hydrolases"/>
    <property type="match status" value="1"/>
</dbReference>
<dbReference type="Pfam" id="PF09820">
    <property type="entry name" value="AAA-ATPase_like"/>
    <property type="match status" value="1"/>
</dbReference>
<dbReference type="InterPro" id="IPR012547">
    <property type="entry name" value="PDDEXK_9"/>
</dbReference>
<accession>A0A166AV43</accession>
<comment type="caution">
    <text evidence="2">The sequence shown here is derived from an EMBL/GenBank/DDBJ whole genome shotgun (WGS) entry which is preliminary data.</text>
</comment>
<dbReference type="EMBL" id="LWMV01000167">
    <property type="protein sequence ID" value="KZX12506.1"/>
    <property type="molecule type" value="Genomic_DNA"/>
</dbReference>
<dbReference type="AlphaFoldDB" id="A0A166AV43"/>
<evidence type="ECO:0000259" key="1">
    <source>
        <dbReference type="Pfam" id="PF09820"/>
    </source>
</evidence>
<sequence>METNNIGRLSFDVSVFEDLINQNKIYVDKTKFIKQMMDEKGTYYFLSRPRRFGKTLFLSTLKNFFKGNKKLFESLYIYDKWDWNENYPVIHLDMSKLVSENRELLELTLADYINKFAKEYNIKLNEKLPVPSNFSNLIEEIHEITNKRVVVLIDEYDAPILDNINNAEIADDNRRFLQNFYNVLKNSEKHLRFVFITGITKFAKTSIFSKLNNLLEITLDPKYSTICGITHKELEFYYKDQIQALSRELAISYKEALDRINFYYDGYSWDGESKVFNPFSTITAFKQNRVSSYWFRSGTPSFLTEIFKNRKTSIDFFKPILIKETELDSINPKKINETALLFQSGYLTISETLIKNKSIHYILKIPNFEVETAFKDNLMDLYIDKIEYRIKKFQEDIWKDLIENNCENLSKKFRAYIGGLPYYIRLSKDNTEKWKFYSLIFTTWARTLGFEISQETPMEDGRIDFVLENFEKEITMIVEMKYTEDQNKKIETLIKEGFKQIERKKCWWAYDNEVKLMTIALKDEYIDNGFITHVKCKIKEVPID</sequence>
<proteinExistence type="predicted"/>
<dbReference type="RefSeq" id="WP_067091150.1">
    <property type="nucleotide sequence ID" value="NZ_LWMV01000167.1"/>
</dbReference>
<keyword evidence="3" id="KW-1185">Reference proteome</keyword>
<dbReference type="Pfam" id="PF08011">
    <property type="entry name" value="PDDEXK_9"/>
    <property type="match status" value="1"/>
</dbReference>
<feature type="domain" description="AAA-ATPase-like" evidence="1">
    <location>
        <begin position="13"/>
        <end position="208"/>
    </location>
</feature>
<organism evidence="2 3">
    <name type="scientific">Methanobrevibacter curvatus</name>
    <dbReference type="NCBI Taxonomy" id="49547"/>
    <lineage>
        <taxon>Archaea</taxon>
        <taxon>Methanobacteriati</taxon>
        <taxon>Methanobacteriota</taxon>
        <taxon>Methanomada group</taxon>
        <taxon>Methanobacteria</taxon>
        <taxon>Methanobacteriales</taxon>
        <taxon>Methanobacteriaceae</taxon>
        <taxon>Methanobrevibacter</taxon>
    </lineage>
</organism>
<dbReference type="PANTHER" id="PTHR34825">
    <property type="entry name" value="CONSERVED PROTEIN, WITH A WEAK D-GALACTARATE DEHYDRATASE/ALTRONATE HYDROLASE DOMAIN"/>
    <property type="match status" value="1"/>
</dbReference>
<dbReference type="InterPro" id="IPR027417">
    <property type="entry name" value="P-loop_NTPase"/>
</dbReference>
<name>A0A166AV43_9EURY</name>
<protein>
    <submittedName>
        <fullName evidence="2">Putative AAA-ATPase</fullName>
    </submittedName>
</protein>
<dbReference type="InterPro" id="IPR018631">
    <property type="entry name" value="AAA-ATPase-like_dom"/>
</dbReference>
<dbReference type="PATRIC" id="fig|49547.3.peg.1114"/>
<dbReference type="Gene3D" id="3.40.50.300">
    <property type="entry name" value="P-loop containing nucleotide triphosphate hydrolases"/>
    <property type="match status" value="1"/>
</dbReference>